<evidence type="ECO:0000256" key="3">
    <source>
        <dbReference type="ARBA" id="ARBA00022679"/>
    </source>
</evidence>
<keyword evidence="2" id="KW-0104">Cadmium</keyword>
<dbReference type="OrthoDB" id="448954at2759"/>
<comment type="caution">
    <text evidence="6">The sequence shown here is derived from an EMBL/GenBank/DDBJ whole genome shotgun (WGS) entry which is preliminary data.</text>
</comment>
<reference evidence="6" key="1">
    <citation type="submission" date="2021-06" db="EMBL/GenBank/DDBJ databases">
        <authorList>
            <person name="Kallberg Y."/>
            <person name="Tangrot J."/>
            <person name="Rosling A."/>
        </authorList>
    </citation>
    <scope>NUCLEOTIDE SEQUENCE</scope>
    <source>
        <strain evidence="6">MA453B</strain>
    </source>
</reference>
<dbReference type="GO" id="GO:0010038">
    <property type="term" value="P:response to metal ion"/>
    <property type="evidence" value="ECO:0007669"/>
    <property type="project" value="InterPro"/>
</dbReference>
<dbReference type="Pfam" id="PF05023">
    <property type="entry name" value="Phytochelatin"/>
    <property type="match status" value="1"/>
</dbReference>
<gene>
    <name evidence="6" type="ORF">DERYTH_LOCUS18688</name>
</gene>
<dbReference type="InterPro" id="IPR038765">
    <property type="entry name" value="Papain-like_cys_pep_sf"/>
</dbReference>
<dbReference type="Gene3D" id="3.90.70.30">
    <property type="entry name" value="Phytochelatin synthase, N-terminal domain"/>
    <property type="match status" value="1"/>
</dbReference>
<evidence type="ECO:0000259" key="5">
    <source>
        <dbReference type="PROSITE" id="PS51443"/>
    </source>
</evidence>
<dbReference type="PANTHER" id="PTHR33447">
    <property type="entry name" value="GLUTATHIONE GAMMA-GLUTAMYLCYSTEINYLTRANSFERASE"/>
    <property type="match status" value="1"/>
</dbReference>
<keyword evidence="7" id="KW-1185">Reference proteome</keyword>
<dbReference type="InterPro" id="IPR007719">
    <property type="entry name" value="PCS_N"/>
</dbReference>
<proteinExistence type="predicted"/>
<dbReference type="InterPro" id="IPR040409">
    <property type="entry name" value="PCS-like"/>
</dbReference>
<evidence type="ECO:0000256" key="2">
    <source>
        <dbReference type="ARBA" id="ARBA00022539"/>
    </source>
</evidence>
<evidence type="ECO:0000313" key="6">
    <source>
        <dbReference type="EMBL" id="CAG8771031.1"/>
    </source>
</evidence>
<feature type="domain" description="Peptidase C83" evidence="5">
    <location>
        <begin position="63"/>
        <end position="283"/>
    </location>
</feature>
<dbReference type="AlphaFoldDB" id="A0A9N9NXZ1"/>
<organism evidence="6 7">
    <name type="scientific">Dentiscutata erythropus</name>
    <dbReference type="NCBI Taxonomy" id="1348616"/>
    <lineage>
        <taxon>Eukaryota</taxon>
        <taxon>Fungi</taxon>
        <taxon>Fungi incertae sedis</taxon>
        <taxon>Mucoromycota</taxon>
        <taxon>Glomeromycotina</taxon>
        <taxon>Glomeromycetes</taxon>
        <taxon>Diversisporales</taxon>
        <taxon>Gigasporaceae</taxon>
        <taxon>Dentiscutata</taxon>
    </lineage>
</organism>
<keyword evidence="3" id="KW-0808">Transferase</keyword>
<dbReference type="GO" id="GO:0016756">
    <property type="term" value="F:glutathione gamma-glutamylcysteinyltransferase activity"/>
    <property type="evidence" value="ECO:0007669"/>
    <property type="project" value="UniProtKB-EC"/>
</dbReference>
<accession>A0A9N9NXZ1</accession>
<dbReference type="EMBL" id="CAJVPY010019319">
    <property type="protein sequence ID" value="CAG8771031.1"/>
    <property type="molecule type" value="Genomic_DNA"/>
</dbReference>
<dbReference type="PROSITE" id="PS51443">
    <property type="entry name" value="PCS"/>
    <property type="match status" value="1"/>
</dbReference>
<feature type="non-terminal residue" evidence="6">
    <location>
        <position position="479"/>
    </location>
</feature>
<evidence type="ECO:0000313" key="7">
    <source>
        <dbReference type="Proteomes" id="UP000789405"/>
    </source>
</evidence>
<keyword evidence="4" id="KW-0479">Metal-binding</keyword>
<evidence type="ECO:0000256" key="1">
    <source>
        <dbReference type="ARBA" id="ARBA00012468"/>
    </source>
</evidence>
<sequence length="479" mass="54193">AQMFLKQVSQTLIRTNFLSLSVATGFKVPIRKFTRNHVSKSRLLPIMTSNSSQVPPIPLQNKETVSQIYFEGRPLPDNLINFSSSTGKELFKQALNEGYAEGYFNLSSCFSHQMEPAFCGLSSLSIVLNALQVKGAPVWKGPWRWWFDELLNCCTPIDEVKEKGINFSQFACLAKCHCDVIVKRADRTSKEEFISDLKEVCSRSDVYMIISFSRAALKQTGDGHYSPIGAYNSDKNMALVLDTARFKYPSYFASADLLYNSMLPLDKETGLSRGYFLLSYNPSHKAISLCKLSSEGNNPVVNWTALGKAFCKDIPERLLSEKPNTLEEAAKMILTDQLIMSLQHVLRTDIENFKDEISESGERDVNTLLNDVKMIALYPIIQSVFQKMQQNTSLDYSNEKQVIFATLFLLSVPSMLFKSLEPELVKQLEFYRDRGDMSPTLRNEVERLSEEMKELVMNFCICETDKKSGTNAFCCNGSN</sequence>
<dbReference type="FunFam" id="3.90.70.30:FF:000001">
    <property type="entry name" value="Glutathione gamma-glutamylcysteinyltransferase 1"/>
    <property type="match status" value="1"/>
</dbReference>
<dbReference type="GO" id="GO:0046938">
    <property type="term" value="P:phytochelatin biosynthetic process"/>
    <property type="evidence" value="ECO:0007669"/>
    <property type="project" value="InterPro"/>
</dbReference>
<protein>
    <recommendedName>
        <fullName evidence="1">glutathione gamma-glutamylcysteinyltransferase</fullName>
        <ecNumber evidence="1">2.3.2.15</ecNumber>
    </recommendedName>
</protein>
<evidence type="ECO:0000256" key="4">
    <source>
        <dbReference type="ARBA" id="ARBA00022723"/>
    </source>
</evidence>
<dbReference type="SUPFAM" id="SSF54001">
    <property type="entry name" value="Cysteine proteinases"/>
    <property type="match status" value="1"/>
</dbReference>
<dbReference type="GO" id="GO:0046872">
    <property type="term" value="F:metal ion binding"/>
    <property type="evidence" value="ECO:0007669"/>
    <property type="project" value="UniProtKB-KW"/>
</dbReference>
<dbReference type="Proteomes" id="UP000789405">
    <property type="component" value="Unassembled WGS sequence"/>
</dbReference>
<name>A0A9N9NXZ1_9GLOM</name>
<dbReference type="InterPro" id="IPR038156">
    <property type="entry name" value="PCS_N_sf"/>
</dbReference>
<dbReference type="EC" id="2.3.2.15" evidence="1"/>